<keyword evidence="1" id="KW-0812">Transmembrane</keyword>
<evidence type="ECO:0000313" key="2">
    <source>
        <dbReference type="EMBL" id="KTD29325.1"/>
    </source>
</evidence>
<dbReference type="Proteomes" id="UP000054761">
    <property type="component" value="Unassembled WGS sequence"/>
</dbReference>
<name>A0A0W0WAF9_9GAMM</name>
<organism evidence="2 3">
    <name type="scientific">Legionella israelensis</name>
    <dbReference type="NCBI Taxonomy" id="454"/>
    <lineage>
        <taxon>Bacteria</taxon>
        <taxon>Pseudomonadati</taxon>
        <taxon>Pseudomonadota</taxon>
        <taxon>Gammaproteobacteria</taxon>
        <taxon>Legionellales</taxon>
        <taxon>Legionellaceae</taxon>
        <taxon>Legionella</taxon>
    </lineage>
</organism>
<evidence type="ECO:0000256" key="1">
    <source>
        <dbReference type="SAM" id="Phobius"/>
    </source>
</evidence>
<comment type="caution">
    <text evidence="2">The sequence shown here is derived from an EMBL/GenBank/DDBJ whole genome shotgun (WGS) entry which is preliminary data.</text>
</comment>
<keyword evidence="1" id="KW-0472">Membrane</keyword>
<dbReference type="GeneID" id="39688732"/>
<proteinExistence type="predicted"/>
<sequence length="137" mass="16281">MKIQCDSLKYVTLLESKGISHKSAKACFEVLTDMEIQNIYSVNEVNSMLNEAINKVFEDRDKMFEQRDKMLEQRDLRLAEQKREFDENLRLQRQEMLESRKELRQEILASRRWLMGTMLTIGLSLAAYLTTLFKMIH</sequence>
<dbReference type="RefSeq" id="WP_035918827.1">
    <property type="nucleotide sequence ID" value="NZ_CAAAJA010000061.1"/>
</dbReference>
<dbReference type="OrthoDB" id="5646270at2"/>
<dbReference type="AlphaFoldDB" id="A0A0W0WAF9"/>
<dbReference type="PATRIC" id="fig|454.4.peg.897"/>
<keyword evidence="1" id="KW-1133">Transmembrane helix</keyword>
<protein>
    <recommendedName>
        <fullName evidence="4">DUF1640 domain-containing protein</fullName>
    </recommendedName>
</protein>
<feature type="transmembrane region" description="Helical" evidence="1">
    <location>
        <begin position="113"/>
        <end position="136"/>
    </location>
</feature>
<reference evidence="2 3" key="1">
    <citation type="submission" date="2015-11" db="EMBL/GenBank/DDBJ databases">
        <title>Genomic analysis of 38 Legionella species identifies large and diverse effector repertoires.</title>
        <authorList>
            <person name="Burstein D."/>
            <person name="Amaro F."/>
            <person name="Zusman T."/>
            <person name="Lifshitz Z."/>
            <person name="Cohen O."/>
            <person name="Gilbert J.A."/>
            <person name="Pupko T."/>
            <person name="Shuman H.A."/>
            <person name="Segal G."/>
        </authorList>
    </citation>
    <scope>NUCLEOTIDE SEQUENCE [LARGE SCALE GENOMIC DNA]</scope>
    <source>
        <strain evidence="2 3">Bercovier 4</strain>
    </source>
</reference>
<dbReference type="EMBL" id="LNYH01000041">
    <property type="protein sequence ID" value="KTD29325.1"/>
    <property type="molecule type" value="Genomic_DNA"/>
</dbReference>
<keyword evidence="3" id="KW-1185">Reference proteome</keyword>
<evidence type="ECO:0000313" key="3">
    <source>
        <dbReference type="Proteomes" id="UP000054761"/>
    </source>
</evidence>
<gene>
    <name evidence="2" type="ORF">Lisr_0833</name>
</gene>
<evidence type="ECO:0008006" key="4">
    <source>
        <dbReference type="Google" id="ProtNLM"/>
    </source>
</evidence>
<accession>A0A0W0WAF9</accession>